<evidence type="ECO:0000313" key="1">
    <source>
        <dbReference type="EMBL" id="EWC62569.1"/>
    </source>
</evidence>
<name>W7J9A1_9PSEU</name>
<dbReference type="OrthoDB" id="3624603at2"/>
<gene>
    <name evidence="1" type="ORF">UO65_2159</name>
</gene>
<evidence type="ECO:0000313" key="2">
    <source>
        <dbReference type="Proteomes" id="UP000019277"/>
    </source>
</evidence>
<protein>
    <submittedName>
        <fullName evidence="1">Uncharacterized protein</fullName>
    </submittedName>
</protein>
<proteinExistence type="predicted"/>
<accession>W7J9A1</accession>
<keyword evidence="2" id="KW-1185">Reference proteome</keyword>
<dbReference type="Proteomes" id="UP000019277">
    <property type="component" value="Unassembled WGS sequence"/>
</dbReference>
<reference evidence="1 2" key="1">
    <citation type="journal article" date="2014" name="Genome Announc.">
        <title>Draft Genome Sequence of the Antitrypanosomally Active Sponge-Associated Bacterium Actinokineospora sp. Strain EG49.</title>
        <authorList>
            <person name="Harjes J."/>
            <person name="Ryu T."/>
            <person name="Abdelmohsen U.R."/>
            <person name="Moitinho-Silva L."/>
            <person name="Horn H."/>
            <person name="Ravasi T."/>
            <person name="Hentschel U."/>
        </authorList>
    </citation>
    <scope>NUCLEOTIDE SEQUENCE [LARGE SCALE GENOMIC DNA]</scope>
    <source>
        <strain evidence="1 2">EG49</strain>
    </source>
</reference>
<accession>A0A8E3BI22</accession>
<dbReference type="AlphaFoldDB" id="W7J9A1"/>
<organism evidence="1 2">
    <name type="scientific">Actinokineospora spheciospongiae</name>
    <dbReference type="NCBI Taxonomy" id="909613"/>
    <lineage>
        <taxon>Bacteria</taxon>
        <taxon>Bacillati</taxon>
        <taxon>Actinomycetota</taxon>
        <taxon>Actinomycetes</taxon>
        <taxon>Pseudonocardiales</taxon>
        <taxon>Pseudonocardiaceae</taxon>
        <taxon>Actinokineospora</taxon>
    </lineage>
</organism>
<dbReference type="EMBL" id="AYXG01000076">
    <property type="protein sequence ID" value="EWC62569.1"/>
    <property type="molecule type" value="Genomic_DNA"/>
</dbReference>
<sequence length="176" mass="18098">MKLAAVPGVTPVSLVSPEQTAEELAALMVRARGPESAHDPGLRQSAVEAAELAHANGAGLVAVVEHAAADPAVLVALVVVSDVPHGVGAAAELREYLEAAAGPDIQDVTEARTERGHPVVIADRIPAGEPGCQLQAIVIEPEGRRMAVFTLHSTTGRGWLELATTLGRLVSSVSFA</sequence>
<comment type="caution">
    <text evidence="1">The sequence shown here is derived from an EMBL/GenBank/DDBJ whole genome shotgun (WGS) entry which is preliminary data.</text>
</comment>
<dbReference type="eggNOG" id="ENOG5031S7X">
    <property type="taxonomic scope" value="Bacteria"/>
</dbReference>
<dbReference type="RefSeq" id="WP_035281175.1">
    <property type="nucleotide sequence ID" value="NZ_AYXG01000076.1"/>
</dbReference>